<comment type="caution">
    <text evidence="1">The sequence shown here is derived from an EMBL/GenBank/DDBJ whole genome shotgun (WGS) entry which is preliminary data.</text>
</comment>
<dbReference type="EMBL" id="JAFCLK010000047">
    <property type="protein sequence ID" value="MBR1140744.1"/>
    <property type="molecule type" value="Genomic_DNA"/>
</dbReference>
<evidence type="ECO:0000313" key="1">
    <source>
        <dbReference type="EMBL" id="MBR1140744.1"/>
    </source>
</evidence>
<keyword evidence="2" id="KW-1185">Reference proteome</keyword>
<protein>
    <submittedName>
        <fullName evidence="1">Uncharacterized protein</fullName>
    </submittedName>
</protein>
<reference evidence="2" key="1">
    <citation type="journal article" date="2021" name="ISME J.">
        <title>Evolutionary origin and ecological implication of a unique nif island in free-living Bradyrhizobium lineages.</title>
        <authorList>
            <person name="Tao J."/>
        </authorList>
    </citation>
    <scope>NUCLEOTIDE SEQUENCE [LARGE SCALE GENOMIC DNA]</scope>
    <source>
        <strain evidence="2">SZCCT0094</strain>
    </source>
</reference>
<gene>
    <name evidence="1" type="ORF">JQ619_33850</name>
</gene>
<dbReference type="Proteomes" id="UP001314635">
    <property type="component" value="Unassembled WGS sequence"/>
</dbReference>
<proteinExistence type="predicted"/>
<organism evidence="1 2">
    <name type="scientific">Bradyrhizobium denitrificans</name>
    <dbReference type="NCBI Taxonomy" id="2734912"/>
    <lineage>
        <taxon>Bacteria</taxon>
        <taxon>Pseudomonadati</taxon>
        <taxon>Pseudomonadota</taxon>
        <taxon>Alphaproteobacteria</taxon>
        <taxon>Hyphomicrobiales</taxon>
        <taxon>Nitrobacteraceae</taxon>
        <taxon>Bradyrhizobium</taxon>
    </lineage>
</organism>
<name>A0ABS5GHK2_9BRAD</name>
<sequence length="186" mass="21455">MRRDLSRQHQKLVELEKEFPGTVLYASPGMKNLSQFNLGYKACRVHELTAFFSPAEIGLLADNAEHAVAYQMDPPLAYFCSTPRAINAMTFEALTRNARELFLRPRYMRLENSSHELLNAVRQMVSPEMRGAEGEVRRRIGIRRSDRRREQPASQRTERAIEDILLAREMVRVDLGLDVLIAQPRE</sequence>
<accession>A0ABS5GHK2</accession>
<evidence type="ECO:0000313" key="2">
    <source>
        <dbReference type="Proteomes" id="UP001314635"/>
    </source>
</evidence>